<evidence type="ECO:0000256" key="3">
    <source>
        <dbReference type="ARBA" id="ARBA00022692"/>
    </source>
</evidence>
<feature type="transmembrane region" description="Helical" evidence="6">
    <location>
        <begin position="82"/>
        <end position="104"/>
    </location>
</feature>
<keyword evidence="3 6" id="KW-0812">Transmembrane</keyword>
<dbReference type="InterPro" id="IPR004633">
    <property type="entry name" value="NaPi_cotrn-rel/YqeW-like"/>
</dbReference>
<feature type="domain" description="PhoU" evidence="7">
    <location>
        <begin position="447"/>
        <end position="532"/>
    </location>
</feature>
<feature type="transmembrane region" description="Helical" evidence="6">
    <location>
        <begin position="110"/>
        <end position="126"/>
    </location>
</feature>
<dbReference type="Gene3D" id="1.20.58.220">
    <property type="entry name" value="Phosphate transport system protein phou homolog 2, domain 2"/>
    <property type="match status" value="1"/>
</dbReference>
<gene>
    <name evidence="8" type="ORF">ERS852470_02544</name>
</gene>
<sequence length="537" mass="58165">MDTILTIVKLLGGLGLFIYGMKLMGDGLENAAGEGLKKILEKVTKNPIIGVIVGAVVTMVIQSSSATTVMVVGFVNAGLMNLAQAAGIIMGANIGTTVTAQLVAFKLDNVAPIFVFVGAMMVMFVKGKKRREIGNIILGFGILFVGMGTMSGAMKPLTSSPMFQEILTTVGSHWYLGVIAGALITAVLQSSSATTGILVALATAGALNINQALPIIMGCNIGTCITAMLATVGTNKTAHRAAMLHLIFNVVGTIIFLPIIVPGFLGNFVSYFTTDVNRQIANAHTIFNVVNTLIMVPLIPILCKIVERIIPGEDDEKVGPKYIDDRLLETPVIAAGQVVKETIRMSNKAKLSLELAMDAFMKNDENLAEKVYENEEIINNLEECITNYLVKLSKCELSDKEKNIVASTFHIVNDIERIGDHAENLADLTVQKINKKLSYSDEAINEITNMYQSTLKALDISIESYSDRDSAKAKEITNVEAEIDKMHKRYRDLHIKRLHEGTCNAYAGAIFLDLLSNLERIGDHSTNIAEIVVENNN</sequence>
<keyword evidence="4 6" id="KW-1133">Transmembrane helix</keyword>
<dbReference type="InterPro" id="IPR038078">
    <property type="entry name" value="PhoU-like_sf"/>
</dbReference>
<dbReference type="STRING" id="84024.ERS852471_02529"/>
<dbReference type="OrthoDB" id="9763003at2"/>
<dbReference type="Pfam" id="PF01895">
    <property type="entry name" value="PhoU"/>
    <property type="match status" value="2"/>
</dbReference>
<feature type="transmembrane region" description="Helical" evidence="6">
    <location>
        <begin position="213"/>
        <end position="234"/>
    </location>
</feature>
<feature type="domain" description="PhoU" evidence="7">
    <location>
        <begin position="343"/>
        <end position="428"/>
    </location>
</feature>
<comment type="subcellular location">
    <subcellularLocation>
        <location evidence="1">Cell membrane</location>
        <topology evidence="1">Multi-pass membrane protein</topology>
    </subcellularLocation>
</comment>
<feature type="transmembrane region" description="Helical" evidence="6">
    <location>
        <begin position="7"/>
        <end position="28"/>
    </location>
</feature>
<feature type="transmembrane region" description="Helical" evidence="6">
    <location>
        <begin position="133"/>
        <end position="154"/>
    </location>
</feature>
<dbReference type="GO" id="GO:0044341">
    <property type="term" value="P:sodium-dependent phosphate transport"/>
    <property type="evidence" value="ECO:0007669"/>
    <property type="project" value="InterPro"/>
</dbReference>
<dbReference type="InterPro" id="IPR003841">
    <property type="entry name" value="Na/Pi_transpt"/>
</dbReference>
<evidence type="ECO:0000256" key="5">
    <source>
        <dbReference type="ARBA" id="ARBA00023136"/>
    </source>
</evidence>
<dbReference type="SUPFAM" id="SSF109755">
    <property type="entry name" value="PhoU-like"/>
    <property type="match status" value="1"/>
</dbReference>
<accession>A0A174FKN6</accession>
<feature type="transmembrane region" description="Helical" evidence="6">
    <location>
        <begin position="246"/>
        <end position="269"/>
    </location>
</feature>
<reference evidence="8 9" key="1">
    <citation type="submission" date="2015-09" db="EMBL/GenBank/DDBJ databases">
        <authorList>
            <consortium name="Pathogen Informatics"/>
        </authorList>
    </citation>
    <scope>NUCLEOTIDE SEQUENCE [LARGE SCALE GENOMIC DNA]</scope>
    <source>
        <strain evidence="8 9">2789STDY5834855</strain>
    </source>
</reference>
<keyword evidence="5 6" id="KW-0472">Membrane</keyword>
<dbReference type="InterPro" id="IPR026022">
    <property type="entry name" value="PhoU_dom"/>
</dbReference>
<feature type="transmembrane region" description="Helical" evidence="6">
    <location>
        <begin position="48"/>
        <end position="75"/>
    </location>
</feature>
<dbReference type="AlphaFoldDB" id="A0A174FKN6"/>
<dbReference type="NCBIfam" id="TIGR00704">
    <property type="entry name" value="NaPi_cotrn_rel"/>
    <property type="match status" value="1"/>
</dbReference>
<organism evidence="8 9">
    <name type="scientific">Clostridium disporicum</name>
    <dbReference type="NCBI Taxonomy" id="84024"/>
    <lineage>
        <taxon>Bacteria</taxon>
        <taxon>Bacillati</taxon>
        <taxon>Bacillota</taxon>
        <taxon>Clostridia</taxon>
        <taxon>Eubacteriales</taxon>
        <taxon>Clostridiaceae</taxon>
        <taxon>Clostridium</taxon>
    </lineage>
</organism>
<evidence type="ECO:0000256" key="4">
    <source>
        <dbReference type="ARBA" id="ARBA00022989"/>
    </source>
</evidence>
<evidence type="ECO:0000259" key="7">
    <source>
        <dbReference type="Pfam" id="PF01895"/>
    </source>
</evidence>
<feature type="transmembrane region" description="Helical" evidence="6">
    <location>
        <begin position="281"/>
        <end position="302"/>
    </location>
</feature>
<evidence type="ECO:0000256" key="2">
    <source>
        <dbReference type="ARBA" id="ARBA00022475"/>
    </source>
</evidence>
<dbReference type="RefSeq" id="WP_055277273.1">
    <property type="nucleotide sequence ID" value="NZ_CYZV01000028.1"/>
</dbReference>
<dbReference type="Pfam" id="PF02690">
    <property type="entry name" value="Na_Pi_cotrans"/>
    <property type="match status" value="1"/>
</dbReference>
<name>A0A174FKN6_9CLOT</name>
<proteinExistence type="predicted"/>
<dbReference type="PANTHER" id="PTHR10010:SF46">
    <property type="entry name" value="SODIUM-DEPENDENT PHOSPHATE TRANSPORT PROTEIN 2B"/>
    <property type="match status" value="1"/>
</dbReference>
<dbReference type="GO" id="GO:0005886">
    <property type="term" value="C:plasma membrane"/>
    <property type="evidence" value="ECO:0007669"/>
    <property type="project" value="UniProtKB-SubCell"/>
</dbReference>
<evidence type="ECO:0000313" key="9">
    <source>
        <dbReference type="Proteomes" id="UP000095558"/>
    </source>
</evidence>
<evidence type="ECO:0000256" key="1">
    <source>
        <dbReference type="ARBA" id="ARBA00004651"/>
    </source>
</evidence>
<dbReference type="EMBL" id="CYZV01000028">
    <property type="protein sequence ID" value="CUO50733.1"/>
    <property type="molecule type" value="Genomic_DNA"/>
</dbReference>
<protein>
    <submittedName>
        <fullName evidence="8">Na/Pi-cotransporter family protein/PhoU family protein</fullName>
    </submittedName>
</protein>
<evidence type="ECO:0000256" key="6">
    <source>
        <dbReference type="SAM" id="Phobius"/>
    </source>
</evidence>
<dbReference type="PANTHER" id="PTHR10010">
    <property type="entry name" value="SOLUTE CARRIER FAMILY 34 SODIUM PHOSPHATE , MEMBER 2-RELATED"/>
    <property type="match status" value="1"/>
</dbReference>
<dbReference type="GO" id="GO:0005436">
    <property type="term" value="F:sodium:phosphate symporter activity"/>
    <property type="evidence" value="ECO:0007669"/>
    <property type="project" value="InterPro"/>
</dbReference>
<keyword evidence="2" id="KW-1003">Cell membrane</keyword>
<feature type="transmembrane region" description="Helical" evidence="6">
    <location>
        <begin position="174"/>
        <end position="201"/>
    </location>
</feature>
<dbReference type="Proteomes" id="UP000095558">
    <property type="component" value="Unassembled WGS sequence"/>
</dbReference>
<evidence type="ECO:0000313" key="8">
    <source>
        <dbReference type="EMBL" id="CUO50733.1"/>
    </source>
</evidence>
<dbReference type="NCBIfam" id="NF037997">
    <property type="entry name" value="Na_Pi_symport"/>
    <property type="match status" value="1"/>
</dbReference>